<name>A0ABM8Y969_9BACI</name>
<dbReference type="Pfam" id="PF01832">
    <property type="entry name" value="Glucosaminidase"/>
    <property type="match status" value="1"/>
</dbReference>
<dbReference type="EMBL" id="CAKJTI010000005">
    <property type="protein sequence ID" value="CAG9612286.1"/>
    <property type="molecule type" value="Genomic_DNA"/>
</dbReference>
<reference evidence="4 5" key="1">
    <citation type="submission" date="2021-10" db="EMBL/GenBank/DDBJ databases">
        <authorList>
            <person name="Criscuolo A."/>
        </authorList>
    </citation>
    <scope>NUCLEOTIDE SEQUENCE [LARGE SCALE GENOMIC DNA]</scope>
    <source>
        <strain evidence="5">CIP 111899</strain>
    </source>
</reference>
<dbReference type="PROSITE" id="PS51781">
    <property type="entry name" value="SH3B"/>
    <property type="match status" value="9"/>
</dbReference>
<protein>
    <recommendedName>
        <fullName evidence="3">SH3b domain-containing protein</fullName>
    </recommendedName>
</protein>
<feature type="domain" description="SH3b" evidence="3">
    <location>
        <begin position="511"/>
        <end position="573"/>
    </location>
</feature>
<evidence type="ECO:0000313" key="5">
    <source>
        <dbReference type="Proteomes" id="UP000789423"/>
    </source>
</evidence>
<dbReference type="PANTHER" id="PTHR34408:SF1">
    <property type="entry name" value="GLYCOSYL HYDROLASE FAMILY 19 DOMAIN-CONTAINING PROTEIN HI_1415"/>
    <property type="match status" value="1"/>
</dbReference>
<dbReference type="SUPFAM" id="SSF50044">
    <property type="entry name" value="SH3-domain"/>
    <property type="match status" value="7"/>
</dbReference>
<dbReference type="InterPro" id="IPR036028">
    <property type="entry name" value="SH3-like_dom_sf"/>
</dbReference>
<evidence type="ECO:0000259" key="3">
    <source>
        <dbReference type="PROSITE" id="PS51781"/>
    </source>
</evidence>
<dbReference type="Gene3D" id="2.30.30.40">
    <property type="entry name" value="SH3 Domains"/>
    <property type="match status" value="9"/>
</dbReference>
<feature type="domain" description="SH3b" evidence="3">
    <location>
        <begin position="592"/>
        <end position="654"/>
    </location>
</feature>
<dbReference type="InterPro" id="IPR052354">
    <property type="entry name" value="Cell_Wall_Dynamics_Protein"/>
</dbReference>
<dbReference type="Gene3D" id="1.10.530.10">
    <property type="match status" value="1"/>
</dbReference>
<gene>
    <name evidence="4" type="ORF">BACCIP111899_01459</name>
</gene>
<accession>A0ABM8Y969</accession>
<dbReference type="SMART" id="SM00287">
    <property type="entry name" value="SH3b"/>
    <property type="match status" value="9"/>
</dbReference>
<organism evidence="4 5">
    <name type="scientific">Bacillus rhizoplanae</name>
    <dbReference type="NCBI Taxonomy" id="2880966"/>
    <lineage>
        <taxon>Bacteria</taxon>
        <taxon>Bacillati</taxon>
        <taxon>Bacillota</taxon>
        <taxon>Bacilli</taxon>
        <taxon>Bacillales</taxon>
        <taxon>Bacillaceae</taxon>
        <taxon>Bacillus</taxon>
    </lineage>
</organism>
<comment type="caution">
    <text evidence="4">The sequence shown here is derived from an EMBL/GenBank/DDBJ whole genome shotgun (WGS) entry which is preliminary data.</text>
</comment>
<evidence type="ECO:0000313" key="4">
    <source>
        <dbReference type="EMBL" id="CAG9612286.1"/>
    </source>
</evidence>
<evidence type="ECO:0000256" key="1">
    <source>
        <dbReference type="SAM" id="MobiDB-lite"/>
    </source>
</evidence>
<feature type="compositionally biased region" description="Basic and acidic residues" evidence="1">
    <location>
        <begin position="255"/>
        <end position="264"/>
    </location>
</feature>
<feature type="domain" description="SH3b" evidence="3">
    <location>
        <begin position="272"/>
        <end position="334"/>
    </location>
</feature>
<proteinExistence type="predicted"/>
<feature type="domain" description="SH3b" evidence="3">
    <location>
        <begin position="191"/>
        <end position="253"/>
    </location>
</feature>
<feature type="domain" description="SH3b" evidence="3">
    <location>
        <begin position="110"/>
        <end position="172"/>
    </location>
</feature>
<feature type="domain" description="SH3b" evidence="3">
    <location>
        <begin position="353"/>
        <end position="415"/>
    </location>
</feature>
<keyword evidence="2" id="KW-0732">Signal</keyword>
<feature type="region of interest" description="Disordered" evidence="1">
    <location>
        <begin position="255"/>
        <end position="274"/>
    </location>
</feature>
<feature type="domain" description="SH3b" evidence="3">
    <location>
        <begin position="430"/>
        <end position="492"/>
    </location>
</feature>
<feature type="chain" id="PRO_5045744880" description="SH3b domain-containing protein" evidence="2">
    <location>
        <begin position="28"/>
        <end position="1126"/>
    </location>
</feature>
<dbReference type="Pfam" id="PF08239">
    <property type="entry name" value="SH3_3"/>
    <property type="match status" value="9"/>
</dbReference>
<dbReference type="InterPro" id="IPR003646">
    <property type="entry name" value="SH3-like_bac-type"/>
</dbReference>
<dbReference type="SMART" id="SM00047">
    <property type="entry name" value="LYZ2"/>
    <property type="match status" value="1"/>
</dbReference>
<evidence type="ECO:0000256" key="2">
    <source>
        <dbReference type="SAM" id="SignalP"/>
    </source>
</evidence>
<dbReference type="InterPro" id="IPR002901">
    <property type="entry name" value="MGlyc_endo_b_GlcNAc-like_dom"/>
</dbReference>
<keyword evidence="5" id="KW-1185">Reference proteome</keyword>
<dbReference type="PANTHER" id="PTHR34408">
    <property type="entry name" value="FAMILY PROTEIN, PUTATIVE-RELATED"/>
    <property type="match status" value="1"/>
</dbReference>
<feature type="signal peptide" evidence="2">
    <location>
        <begin position="1"/>
        <end position="27"/>
    </location>
</feature>
<feature type="domain" description="SH3b" evidence="3">
    <location>
        <begin position="30"/>
        <end position="92"/>
    </location>
</feature>
<sequence>MKRMEKQLIAGTLIATAASLISTHAFAQEESTATVNATNLNIRQQPTTQSPIIGQVKQGTTVKILEVQKEWAKISHNGKEGYVSLQFLKIVGTKPAIESKQQPSINNGQRETGVVTATRLNVRNSPVLGSTLLGSVQKGENVTILGKANGWAKIEYKGKEGYVSLEFVKLEGKPAEKPAEKPPENIVTSTQETGTITATSLRVRSAANTSSTILGNLKQGEKVTVLGKANGWAKIEYKGKEGYVSLEFVKLEGKPAEKPAEKPPENIVTSTQETGTVTATSLRVRSAANTSSTILGNLKQGEKVTVLGKANGWAKIAYNGKEGYVSLEFVKLEGKPVEKPAEKPPENIVTGTQETGTITATSLRVRSAANTTSTILGNLKQGEKITVLGKGNGWAKIEYKGKEGYVSLEFVKLEGKPAEKPPENIVTGTQETGTITATSLRVRSAANTTSSILGNLKQGEKVTVLGKANGWAKIAYNGKEGYVSLEFVKLEEKLAEKPAEKPPENIVTGTEETGTITATSLRVRSAANTNSTILGNLKQGEKITVLGKENGWAKIAYKGKEGYVSLEFVKLEGKPAEKPAEKPPENIVTGTQETGTITATSLRVRSAANTSSVILGNLKQGEKVTVLGKENGWAKIAYKGKEGYVSLEFVQISTSSDANDGNKGQVTEERGIVNAALLNVRQGPSTSTSVVARLKNGESVSVLSKENGWAKVRANGVEGYVSLQFLKLKQASSYEVVTATKKVQKSNGMEAEQELQTMQEDGYIVSDGKVVNMKQGFVRANGVVNIYDIATGKKLTYVREGADLKFVKVAGDRVYVKIDDTTGYVNINDVTLYPNMLHESTSYYTVKDGKLYHYAYNASSKKYTTSQIGNASKHLKEGERYEAFDKTQIGGQDSYQYFEYMPLRVTSIYTGKDIDDFLRKYSPDSPLIGTGQYFVNAAQKYSLNAGYLVSHAVLESGWGKSRIAQDKKNLFGFRAVDSDPYNGATAFNTWEEGIDFCASYIDQNYLNPNGWTYNGGNLGDKSQGMNVMYASDENWGQQIGSLMNRLDAMNGGKDLNKYQLGMLQQGSVLYKNLANEQASSVSSNIMVAIKRTIQTSNGTYYELVSDNKAYTSVYAKADSVKLVSSY</sequence>
<dbReference type="Proteomes" id="UP000789423">
    <property type="component" value="Unassembled WGS sequence"/>
</dbReference>
<feature type="domain" description="SH3b" evidence="3">
    <location>
        <begin position="668"/>
        <end position="730"/>
    </location>
</feature>